<dbReference type="OrthoDB" id="9810278at2"/>
<dbReference type="Proteomes" id="UP000434052">
    <property type="component" value="Unassembled WGS sequence"/>
</dbReference>
<dbReference type="AlphaFoldDB" id="A0A6P1ZAZ0"/>
<dbReference type="InterPro" id="IPR010327">
    <property type="entry name" value="FldB/FldC_alpha/beta"/>
</dbReference>
<dbReference type="NCBIfam" id="NF040772">
    <property type="entry name" value="double_cubane"/>
    <property type="match status" value="1"/>
</dbReference>
<protein>
    <submittedName>
        <fullName evidence="2">2-hydroxyacyl-CoA dehydratase</fullName>
    </submittedName>
</protein>
<dbReference type="Pfam" id="PF06050">
    <property type="entry name" value="HGD-D"/>
    <property type="match status" value="1"/>
</dbReference>
<dbReference type="PANTHER" id="PTHR30548">
    <property type="entry name" value="2-HYDROXYGLUTARYL-COA DEHYDRATASE, D-COMPONENT-RELATED"/>
    <property type="match status" value="1"/>
</dbReference>
<accession>A0A6P1ZAZ0</accession>
<dbReference type="PANTHER" id="PTHR30548:SF1">
    <property type="entry name" value="DEHYDRATASE SUBUNIT MJ0007-RELATED"/>
    <property type="match status" value="1"/>
</dbReference>
<dbReference type="Gene3D" id="3.40.50.11900">
    <property type="match status" value="1"/>
</dbReference>
<organism evidence="2 3">
    <name type="scientific">Oceanidesulfovibrio marinus</name>
    <dbReference type="NCBI Taxonomy" id="370038"/>
    <lineage>
        <taxon>Bacteria</taxon>
        <taxon>Pseudomonadati</taxon>
        <taxon>Thermodesulfobacteriota</taxon>
        <taxon>Desulfovibrionia</taxon>
        <taxon>Desulfovibrionales</taxon>
        <taxon>Desulfovibrionaceae</taxon>
        <taxon>Oceanidesulfovibrio</taxon>
    </lineage>
</organism>
<gene>
    <name evidence="2" type="ORF">DQK91_19300</name>
</gene>
<comment type="caution">
    <text evidence="2">The sequence shown here is derived from an EMBL/GenBank/DDBJ whole genome shotgun (WGS) entry which is preliminary data.</text>
</comment>
<reference evidence="2 3" key="1">
    <citation type="submission" date="2018-06" db="EMBL/GenBank/DDBJ databases">
        <title>Complete genome of Desulfovibrio marinus P48SEP.</title>
        <authorList>
            <person name="Crispim J.S."/>
            <person name="Vidigal P.M.P."/>
            <person name="Silva L.C.F."/>
            <person name="Araujo L.C."/>
            <person name="Laguardia C.N."/>
            <person name="Dias R.S."/>
            <person name="Sousa M.P."/>
            <person name="Paula S.O."/>
            <person name="Silva C."/>
        </authorList>
    </citation>
    <scope>NUCLEOTIDE SEQUENCE [LARGE SCALE GENOMIC DNA]</scope>
    <source>
        <strain evidence="2 3">P48SEP</strain>
    </source>
</reference>
<evidence type="ECO:0000313" key="2">
    <source>
        <dbReference type="EMBL" id="TVM30988.1"/>
    </source>
</evidence>
<comment type="similarity">
    <text evidence="1">Belongs to the FldB/FldC dehydratase alpha/beta subunit family.</text>
</comment>
<dbReference type="InterPro" id="IPR047678">
    <property type="entry name" value="YjiM-like"/>
</dbReference>
<sequence length="430" mass="47523">MAESAYKEMWEKLNLDIDAHEGLLEVLGKFYGDIYLSQQGRLQGAEYLDFVLSEVHGLRIKELQDAKAQGRKIIGSFCVFVPEELTLAADAVHVGLCSGADAGTEMAETMVPRNTCALIKSFVGFKLAKICPFTESCDVVVGETTCDGKKKAYEAFAEHVNMYIMEVPQQKNACDHDLLRAEMKRYMEELEKLTGKTIGVDDIKKGIAIANGKRKAIQRLNALRKADPAPISGRDALLINQISFYDDPVRFTAKINELCDEIEARIEKGEGVAPKGTPRLLLAGCPMAVPNWKLPYIVEGSGAVVVGEESCIGSRNIRDLVDEDATAKATSVDELLDLLTDRYMKIDCACFTPNDERLDNIADMAEELGAQGVIHYALLFCQPYSHEAFKVDKTLQAKGVPMLAIETDYGMEDVEQLKTRIEAFVETLES</sequence>
<evidence type="ECO:0000256" key="1">
    <source>
        <dbReference type="ARBA" id="ARBA00005806"/>
    </source>
</evidence>
<name>A0A6P1ZAZ0_9BACT</name>
<proteinExistence type="inferred from homology"/>
<dbReference type="Gene3D" id="1.20.1270.370">
    <property type="match status" value="1"/>
</dbReference>
<evidence type="ECO:0000313" key="3">
    <source>
        <dbReference type="Proteomes" id="UP000434052"/>
    </source>
</evidence>
<dbReference type="EMBL" id="QMIF01000018">
    <property type="protein sequence ID" value="TVM30988.1"/>
    <property type="molecule type" value="Genomic_DNA"/>
</dbReference>
<dbReference type="Gene3D" id="3.40.50.11890">
    <property type="match status" value="1"/>
</dbReference>
<dbReference type="RefSeq" id="WP_144307045.1">
    <property type="nucleotide sequence ID" value="NZ_QMIF01000018.1"/>
</dbReference>